<name>A0ABS7XBP5_9GAMM</name>
<protein>
    <recommendedName>
        <fullName evidence="1">diguanylate cyclase</fullName>
        <ecNumber evidence="1">2.7.7.65</ecNumber>
    </recommendedName>
</protein>
<dbReference type="EMBL" id="JAERPS020000005">
    <property type="protein sequence ID" value="MBZ9612970.1"/>
    <property type="molecule type" value="Genomic_DNA"/>
</dbReference>
<dbReference type="Pfam" id="PF01627">
    <property type="entry name" value="Hpt"/>
    <property type="match status" value="1"/>
</dbReference>
<evidence type="ECO:0000256" key="1">
    <source>
        <dbReference type="ARBA" id="ARBA00012528"/>
    </source>
</evidence>
<organism evidence="9 10">
    <name type="scientific">Rheinheimera maricola</name>
    <dbReference type="NCBI Taxonomy" id="2793282"/>
    <lineage>
        <taxon>Bacteria</taxon>
        <taxon>Pseudomonadati</taxon>
        <taxon>Pseudomonadota</taxon>
        <taxon>Gammaproteobacteria</taxon>
        <taxon>Chromatiales</taxon>
        <taxon>Chromatiaceae</taxon>
        <taxon>Rheinheimera</taxon>
    </lineage>
</organism>
<accession>A0ABS7XBP5</accession>
<dbReference type="EC" id="2.7.7.65" evidence="1"/>
<comment type="catalytic activity">
    <reaction evidence="3">
        <text>2 GTP = 3',3'-c-di-GMP + 2 diphosphate</text>
        <dbReference type="Rhea" id="RHEA:24898"/>
        <dbReference type="ChEBI" id="CHEBI:33019"/>
        <dbReference type="ChEBI" id="CHEBI:37565"/>
        <dbReference type="ChEBI" id="CHEBI:58805"/>
        <dbReference type="EC" id="2.7.7.65"/>
    </reaction>
</comment>
<evidence type="ECO:0000259" key="8">
    <source>
        <dbReference type="PROSITE" id="PS50894"/>
    </source>
</evidence>
<dbReference type="SUPFAM" id="SSF47226">
    <property type="entry name" value="Histidine-containing phosphotransfer domain, HPT domain"/>
    <property type="match status" value="1"/>
</dbReference>
<evidence type="ECO:0000313" key="9">
    <source>
        <dbReference type="EMBL" id="MBZ9612970.1"/>
    </source>
</evidence>
<evidence type="ECO:0000313" key="10">
    <source>
        <dbReference type="Proteomes" id="UP000663814"/>
    </source>
</evidence>
<dbReference type="PANTHER" id="PTHR45138">
    <property type="entry name" value="REGULATORY COMPONENTS OF SENSORY TRANSDUCTION SYSTEM"/>
    <property type="match status" value="1"/>
</dbReference>
<dbReference type="CDD" id="cd00156">
    <property type="entry name" value="REC"/>
    <property type="match status" value="1"/>
</dbReference>
<feature type="domain" description="GGDEF" evidence="7">
    <location>
        <begin position="410"/>
        <end position="540"/>
    </location>
</feature>
<dbReference type="RefSeq" id="WP_205312446.1">
    <property type="nucleotide sequence ID" value="NZ_JAERPS020000005.1"/>
</dbReference>
<dbReference type="PROSITE" id="PS50110">
    <property type="entry name" value="RESPONSE_REGULATORY"/>
    <property type="match status" value="2"/>
</dbReference>
<dbReference type="Pfam" id="PF00990">
    <property type="entry name" value="GGDEF"/>
    <property type="match status" value="1"/>
</dbReference>
<dbReference type="SMART" id="SM00267">
    <property type="entry name" value="GGDEF"/>
    <property type="match status" value="1"/>
</dbReference>
<proteinExistence type="predicted"/>
<reference evidence="9 10" key="1">
    <citation type="submission" date="2021-08" db="EMBL/GenBank/DDBJ databases">
        <title>Rheinheimera aquimaris sp. nov., isolated from seawater of the East Sea in Korea.</title>
        <authorList>
            <person name="Kim K.H."/>
            <person name="Wenting R."/>
            <person name="Kim K.R."/>
            <person name="Jeon C.O."/>
        </authorList>
    </citation>
    <scope>NUCLEOTIDE SEQUENCE [LARGE SCALE GENOMIC DNA]</scope>
    <source>
        <strain evidence="9 10">MA-13</strain>
    </source>
</reference>
<feature type="modified residue" description="Phosphohistidine" evidence="4">
    <location>
        <position position="52"/>
    </location>
</feature>
<evidence type="ECO:0000259" key="6">
    <source>
        <dbReference type="PROSITE" id="PS50110"/>
    </source>
</evidence>
<gene>
    <name evidence="9" type="ORF">I4W93_015385</name>
</gene>
<evidence type="ECO:0000256" key="5">
    <source>
        <dbReference type="PROSITE-ProRule" id="PRU00169"/>
    </source>
</evidence>
<dbReference type="NCBIfam" id="TIGR00254">
    <property type="entry name" value="GGDEF"/>
    <property type="match status" value="1"/>
</dbReference>
<dbReference type="InterPro" id="IPR011006">
    <property type="entry name" value="CheY-like_superfamily"/>
</dbReference>
<evidence type="ECO:0000256" key="2">
    <source>
        <dbReference type="ARBA" id="ARBA00023012"/>
    </source>
</evidence>
<dbReference type="PROSITE" id="PS50887">
    <property type="entry name" value="GGDEF"/>
    <property type="match status" value="1"/>
</dbReference>
<dbReference type="Gene3D" id="3.30.70.270">
    <property type="match status" value="1"/>
</dbReference>
<dbReference type="SUPFAM" id="SSF52172">
    <property type="entry name" value="CheY-like"/>
    <property type="match status" value="2"/>
</dbReference>
<keyword evidence="10" id="KW-1185">Reference proteome</keyword>
<dbReference type="InterPro" id="IPR036641">
    <property type="entry name" value="HPT_dom_sf"/>
</dbReference>
<dbReference type="InterPro" id="IPR008207">
    <property type="entry name" value="Sig_transdc_His_kin_Hpt_dom"/>
</dbReference>
<dbReference type="InterPro" id="IPR043128">
    <property type="entry name" value="Rev_trsase/Diguanyl_cyclase"/>
</dbReference>
<dbReference type="SUPFAM" id="SSF55073">
    <property type="entry name" value="Nucleotide cyclase"/>
    <property type="match status" value="1"/>
</dbReference>
<evidence type="ECO:0000256" key="4">
    <source>
        <dbReference type="PROSITE-ProRule" id="PRU00110"/>
    </source>
</evidence>
<dbReference type="InterPro" id="IPR029787">
    <property type="entry name" value="Nucleotide_cyclase"/>
</dbReference>
<evidence type="ECO:0000256" key="3">
    <source>
        <dbReference type="ARBA" id="ARBA00034247"/>
    </source>
</evidence>
<feature type="domain" description="HPt" evidence="8">
    <location>
        <begin position="10"/>
        <end position="117"/>
    </location>
</feature>
<dbReference type="PANTHER" id="PTHR45138:SF9">
    <property type="entry name" value="DIGUANYLATE CYCLASE DGCM-RELATED"/>
    <property type="match status" value="1"/>
</dbReference>
<keyword evidence="9" id="KW-0808">Transferase</keyword>
<dbReference type="Gene3D" id="1.20.120.160">
    <property type="entry name" value="HPT domain"/>
    <property type="match status" value="1"/>
</dbReference>
<comment type="caution">
    <text evidence="5">Lacks conserved residue(s) required for the propagation of feature annotation.</text>
</comment>
<dbReference type="CDD" id="cd01949">
    <property type="entry name" value="GGDEF"/>
    <property type="match status" value="1"/>
</dbReference>
<dbReference type="Gene3D" id="3.40.50.2300">
    <property type="match status" value="2"/>
</dbReference>
<dbReference type="PROSITE" id="PS50894">
    <property type="entry name" value="HPT"/>
    <property type="match status" value="1"/>
</dbReference>
<keyword evidence="9" id="KW-0548">Nucleotidyltransferase</keyword>
<dbReference type="InterPro" id="IPR000160">
    <property type="entry name" value="GGDEF_dom"/>
</dbReference>
<dbReference type="Proteomes" id="UP000663814">
    <property type="component" value="Unassembled WGS sequence"/>
</dbReference>
<dbReference type="Pfam" id="PF00072">
    <property type="entry name" value="Response_reg"/>
    <property type="match status" value="1"/>
</dbReference>
<sequence length="540" mass="59850">MSNSKTKTDLSAAFATLRRRFEQSLPERLARMLQLMESATADDLSELIAEAHKLAGACGTFGHAGLGSNARYIEQLAKEIQTKPADEGLQALPGLQQAVLEFDIAVDRALQEAPKAELEGTAQLHQSDTVWLLLPEQKLSTELVSQLHAFGHKVECFSDYDSCVVRLQDAAPAVLFAANKLPDGASLFEQTLLLQQLKKQQSRLLVLSDSDDFDLRIKASQHQADAFFVSPLDVPNMISTISELLEYGNKRAGRVFIVDDDRLLAQHYALVLNAAGIETHIVENVRSIVNELMRFQPDLLLMDMYMPDYSGAELAGLIRQYKSLKRLPIVFLSSEINKALQLSAMAQGADDFITKPIGDTQLVQAVKNRLKRSLQLKNLIEKDSLTALIKHSSIKEAAELEFVRSQRYKKPFSIVMLDIDLFKAVNDSYGHGTGDIVITALATLLRKRIRKTDRAGRYGGEEFMLVLPECSRVQAVELAEQILQAFRQLHFTAADKLFSCTYSAGVAASDDGDFSNAEQMIEAADAALYKAKRAGRNRVC</sequence>
<feature type="domain" description="Response regulatory" evidence="6">
    <location>
        <begin position="254"/>
        <end position="370"/>
    </location>
</feature>
<dbReference type="InterPro" id="IPR001789">
    <property type="entry name" value="Sig_transdc_resp-reg_receiver"/>
</dbReference>
<comment type="caution">
    <text evidence="9">The sequence shown here is derived from an EMBL/GenBank/DDBJ whole genome shotgun (WGS) entry which is preliminary data.</text>
</comment>
<keyword evidence="5" id="KW-0597">Phosphoprotein</keyword>
<dbReference type="SMART" id="SM00448">
    <property type="entry name" value="REC"/>
    <property type="match status" value="1"/>
</dbReference>
<feature type="modified residue" description="4-aspartylphosphate" evidence="5">
    <location>
        <position position="303"/>
    </location>
</feature>
<evidence type="ECO:0000259" key="7">
    <source>
        <dbReference type="PROSITE" id="PS50887"/>
    </source>
</evidence>
<keyword evidence="2" id="KW-0902">Two-component regulatory system</keyword>
<dbReference type="InterPro" id="IPR050469">
    <property type="entry name" value="Diguanylate_Cyclase"/>
</dbReference>
<dbReference type="GO" id="GO:0052621">
    <property type="term" value="F:diguanylate cyclase activity"/>
    <property type="evidence" value="ECO:0007669"/>
    <property type="project" value="UniProtKB-EC"/>
</dbReference>
<feature type="domain" description="Response regulatory" evidence="6">
    <location>
        <begin position="129"/>
        <end position="245"/>
    </location>
</feature>